<protein>
    <submittedName>
        <fullName evidence="9">Tyrosine-type recombinase/integrase</fullName>
    </submittedName>
</protein>
<dbReference type="InterPro" id="IPR011010">
    <property type="entry name" value="DNA_brk_join_enz"/>
</dbReference>
<proteinExistence type="inferred from homology"/>
<keyword evidence="3 5" id="KW-0238">DNA-binding</keyword>
<dbReference type="Gene3D" id="1.10.443.10">
    <property type="entry name" value="Intergrase catalytic core"/>
    <property type="match status" value="1"/>
</dbReference>
<dbReference type="InterPro" id="IPR050090">
    <property type="entry name" value="Tyrosine_recombinase_XerCD"/>
</dbReference>
<evidence type="ECO:0000256" key="6">
    <source>
        <dbReference type="SAM" id="MobiDB-lite"/>
    </source>
</evidence>
<comment type="similarity">
    <text evidence="1">Belongs to the 'phage' integrase family.</text>
</comment>
<dbReference type="Proteomes" id="UP001595783">
    <property type="component" value="Unassembled WGS sequence"/>
</dbReference>
<dbReference type="Pfam" id="PF00589">
    <property type="entry name" value="Phage_integrase"/>
    <property type="match status" value="1"/>
</dbReference>
<evidence type="ECO:0000259" key="7">
    <source>
        <dbReference type="PROSITE" id="PS51898"/>
    </source>
</evidence>
<dbReference type="InterPro" id="IPR010998">
    <property type="entry name" value="Integrase_recombinase_N"/>
</dbReference>
<reference evidence="10" key="1">
    <citation type="journal article" date="2019" name="Int. J. Syst. Evol. Microbiol.">
        <title>The Global Catalogue of Microorganisms (GCM) 10K type strain sequencing project: providing services to taxonomists for standard genome sequencing and annotation.</title>
        <authorList>
            <consortium name="The Broad Institute Genomics Platform"/>
            <consortium name="The Broad Institute Genome Sequencing Center for Infectious Disease"/>
            <person name="Wu L."/>
            <person name="Ma J."/>
        </authorList>
    </citation>
    <scope>NUCLEOTIDE SEQUENCE [LARGE SCALE GENOMIC DNA]</scope>
    <source>
        <strain evidence="10">CCUG 53816</strain>
    </source>
</reference>
<dbReference type="PROSITE" id="PS51898">
    <property type="entry name" value="TYR_RECOMBINASE"/>
    <property type="match status" value="1"/>
</dbReference>
<keyword evidence="2" id="KW-0229">DNA integration</keyword>
<evidence type="ECO:0000313" key="10">
    <source>
        <dbReference type="Proteomes" id="UP001595783"/>
    </source>
</evidence>
<evidence type="ECO:0000256" key="5">
    <source>
        <dbReference type="PROSITE-ProRule" id="PRU01248"/>
    </source>
</evidence>
<accession>A0ABV7ZEX5</accession>
<sequence length="384" mass="44711">MIFQRSGILYADLRVDGKRKKISLRLKDTPQNRLKALELIPHVLKVCQAKSIEGLPIERVMEAYLERKKGLRPSTQRSLFMRLRVVCNMLTNNDLKFNIAQLDKEHMQNFYNALINKHYTKSHLKTLTLVLKSFLEFALESEYLPKNPFYSQNITNTAISEEVQPFSLQEIQQILEACSDVRLKTYLTIAFFTGARTGEVLALKWSDVNLQENTLHIARTLSQDGQFLPPKTRNGIRSVDLLPPVRAALIHYAKVHPNLGEFIFIDPDKARGAERPLWRAWKRLLARLHIPYRRLYTTRHTFASLMLKEKEEPLWVSKTLGHKDLNVTFAHYAKFIPQKDIARAQFLNSSALAWVRQLTPERTPVHIPQKPKKPKLKKKVRYDR</sequence>
<gene>
    <name evidence="9" type="ORF">ACFOPX_00920</name>
</gene>
<comment type="caution">
    <text evidence="9">The sequence shown here is derived from an EMBL/GenBank/DDBJ whole genome shotgun (WGS) entry which is preliminary data.</text>
</comment>
<feature type="domain" description="Core-binding (CB)" evidence="8">
    <location>
        <begin position="55"/>
        <end position="139"/>
    </location>
</feature>
<dbReference type="SUPFAM" id="SSF56349">
    <property type="entry name" value="DNA breaking-rejoining enzymes"/>
    <property type="match status" value="1"/>
</dbReference>
<evidence type="ECO:0000256" key="1">
    <source>
        <dbReference type="ARBA" id="ARBA00008857"/>
    </source>
</evidence>
<dbReference type="InterPro" id="IPR044068">
    <property type="entry name" value="CB"/>
</dbReference>
<keyword evidence="4" id="KW-0233">DNA recombination</keyword>
<organism evidence="9 10">
    <name type="scientific">Helicobacter baculiformis</name>
    <dbReference type="NCBI Taxonomy" id="427351"/>
    <lineage>
        <taxon>Bacteria</taxon>
        <taxon>Pseudomonadati</taxon>
        <taxon>Campylobacterota</taxon>
        <taxon>Epsilonproteobacteria</taxon>
        <taxon>Campylobacterales</taxon>
        <taxon>Helicobacteraceae</taxon>
        <taxon>Helicobacter</taxon>
    </lineage>
</organism>
<dbReference type="CDD" id="cd01189">
    <property type="entry name" value="INT_ICEBs1_C_like"/>
    <property type="match status" value="1"/>
</dbReference>
<dbReference type="PROSITE" id="PS51900">
    <property type="entry name" value="CB"/>
    <property type="match status" value="1"/>
</dbReference>
<dbReference type="Gene3D" id="1.10.150.130">
    <property type="match status" value="1"/>
</dbReference>
<feature type="compositionally biased region" description="Basic residues" evidence="6">
    <location>
        <begin position="369"/>
        <end position="384"/>
    </location>
</feature>
<dbReference type="InterPro" id="IPR002104">
    <property type="entry name" value="Integrase_catalytic"/>
</dbReference>
<dbReference type="InterPro" id="IPR004107">
    <property type="entry name" value="Integrase_SAM-like_N"/>
</dbReference>
<dbReference type="RefSeq" id="WP_158653084.1">
    <property type="nucleotide sequence ID" value="NZ_FZMF01000015.1"/>
</dbReference>
<feature type="region of interest" description="Disordered" evidence="6">
    <location>
        <begin position="364"/>
        <end position="384"/>
    </location>
</feature>
<dbReference type="EMBL" id="JBHRZO010000002">
    <property type="protein sequence ID" value="MFC3847098.1"/>
    <property type="molecule type" value="Genomic_DNA"/>
</dbReference>
<keyword evidence="10" id="KW-1185">Reference proteome</keyword>
<dbReference type="Pfam" id="PF02899">
    <property type="entry name" value="Phage_int_SAM_1"/>
    <property type="match status" value="1"/>
</dbReference>
<evidence type="ECO:0000256" key="3">
    <source>
        <dbReference type="ARBA" id="ARBA00023125"/>
    </source>
</evidence>
<evidence type="ECO:0000313" key="9">
    <source>
        <dbReference type="EMBL" id="MFC3847098.1"/>
    </source>
</evidence>
<feature type="domain" description="Tyr recombinase" evidence="7">
    <location>
        <begin position="161"/>
        <end position="345"/>
    </location>
</feature>
<evidence type="ECO:0000256" key="4">
    <source>
        <dbReference type="ARBA" id="ARBA00023172"/>
    </source>
</evidence>
<evidence type="ECO:0000256" key="2">
    <source>
        <dbReference type="ARBA" id="ARBA00022908"/>
    </source>
</evidence>
<name>A0ABV7ZEX5_9HELI</name>
<dbReference type="PANTHER" id="PTHR30349:SF64">
    <property type="entry name" value="PROPHAGE INTEGRASE INTD-RELATED"/>
    <property type="match status" value="1"/>
</dbReference>
<dbReference type="PANTHER" id="PTHR30349">
    <property type="entry name" value="PHAGE INTEGRASE-RELATED"/>
    <property type="match status" value="1"/>
</dbReference>
<evidence type="ECO:0000259" key="8">
    <source>
        <dbReference type="PROSITE" id="PS51900"/>
    </source>
</evidence>
<dbReference type="InterPro" id="IPR013762">
    <property type="entry name" value="Integrase-like_cat_sf"/>
</dbReference>